<accession>A0A2H0BXE6</accession>
<dbReference type="InterPro" id="IPR031322">
    <property type="entry name" value="Shikimate/glucono_kinase"/>
</dbReference>
<dbReference type="Pfam" id="PF01202">
    <property type="entry name" value="SKI"/>
    <property type="match status" value="1"/>
</dbReference>
<keyword evidence="3" id="KW-0418">Kinase</keyword>
<keyword evidence="1" id="KW-0028">Amino-acid biosynthesis</keyword>
<dbReference type="PRINTS" id="PR01100">
    <property type="entry name" value="SHIKIMTKNASE"/>
</dbReference>
<dbReference type="GO" id="GO:0009073">
    <property type="term" value="P:aromatic amino acid family biosynthetic process"/>
    <property type="evidence" value="ECO:0007669"/>
    <property type="project" value="UniProtKB-KW"/>
</dbReference>
<dbReference type="Proteomes" id="UP000231021">
    <property type="component" value="Unassembled WGS sequence"/>
</dbReference>
<comment type="caution">
    <text evidence="3">The sequence shown here is derived from an EMBL/GenBank/DDBJ whole genome shotgun (WGS) entry which is preliminary data.</text>
</comment>
<evidence type="ECO:0000256" key="2">
    <source>
        <dbReference type="ARBA" id="ARBA00023141"/>
    </source>
</evidence>
<dbReference type="GO" id="GO:0005829">
    <property type="term" value="C:cytosol"/>
    <property type="evidence" value="ECO:0007669"/>
    <property type="project" value="TreeGrafter"/>
</dbReference>
<gene>
    <name evidence="3" type="ORF">COW98_04280</name>
</gene>
<dbReference type="Gene3D" id="3.40.50.300">
    <property type="entry name" value="P-loop containing nucleotide triphosphate hydrolases"/>
    <property type="match status" value="1"/>
</dbReference>
<keyword evidence="2" id="KW-0057">Aromatic amino acid biosynthesis</keyword>
<dbReference type="SUPFAM" id="SSF52540">
    <property type="entry name" value="P-loop containing nucleoside triphosphate hydrolases"/>
    <property type="match status" value="1"/>
</dbReference>
<evidence type="ECO:0000256" key="1">
    <source>
        <dbReference type="ARBA" id="ARBA00022605"/>
    </source>
</evidence>
<sequence>MENIILIGMKACGKSTVGKLFAQKLGIKFIELDQEIEKAHFIDKKEKLTFREIFKKHGADFFRTLEKK</sequence>
<evidence type="ECO:0000313" key="3">
    <source>
        <dbReference type="EMBL" id="PIP62383.1"/>
    </source>
</evidence>
<name>A0A2H0BXE6_9BACT</name>
<organism evidence="3 4">
    <name type="scientific">Candidatus Roizmanbacteria bacterium CG22_combo_CG10-13_8_21_14_all_35_9</name>
    <dbReference type="NCBI Taxonomy" id="1974861"/>
    <lineage>
        <taxon>Bacteria</taxon>
        <taxon>Candidatus Roizmaniibacteriota</taxon>
    </lineage>
</organism>
<dbReference type="PANTHER" id="PTHR21087">
    <property type="entry name" value="SHIKIMATE KINASE"/>
    <property type="match status" value="1"/>
</dbReference>
<protein>
    <submittedName>
        <fullName evidence="3">Shikimate kinase</fullName>
    </submittedName>
</protein>
<dbReference type="PANTHER" id="PTHR21087:SF16">
    <property type="entry name" value="SHIKIMATE KINASE 1, CHLOROPLASTIC"/>
    <property type="match status" value="1"/>
</dbReference>
<evidence type="ECO:0000313" key="4">
    <source>
        <dbReference type="Proteomes" id="UP000231021"/>
    </source>
</evidence>
<keyword evidence="3" id="KW-0808">Transferase</keyword>
<dbReference type="AlphaFoldDB" id="A0A2H0BXE6"/>
<proteinExistence type="predicted"/>
<reference evidence="3 4" key="1">
    <citation type="submission" date="2017-09" db="EMBL/GenBank/DDBJ databases">
        <title>Depth-based differentiation of microbial function through sediment-hosted aquifers and enrichment of novel symbionts in the deep terrestrial subsurface.</title>
        <authorList>
            <person name="Probst A.J."/>
            <person name="Ladd B."/>
            <person name="Jarett J.K."/>
            <person name="Geller-Mcgrath D.E."/>
            <person name="Sieber C.M."/>
            <person name="Emerson J.B."/>
            <person name="Anantharaman K."/>
            <person name="Thomas B.C."/>
            <person name="Malmstrom R."/>
            <person name="Stieglmeier M."/>
            <person name="Klingl A."/>
            <person name="Woyke T."/>
            <person name="Ryan C.M."/>
            <person name="Banfield J.F."/>
        </authorList>
    </citation>
    <scope>NUCLEOTIDE SEQUENCE [LARGE SCALE GENOMIC DNA]</scope>
    <source>
        <strain evidence="3">CG22_combo_CG10-13_8_21_14_all_35_9</strain>
    </source>
</reference>
<feature type="non-terminal residue" evidence="3">
    <location>
        <position position="68"/>
    </location>
</feature>
<dbReference type="InterPro" id="IPR027417">
    <property type="entry name" value="P-loop_NTPase"/>
</dbReference>
<dbReference type="GO" id="GO:0004765">
    <property type="term" value="F:shikimate kinase activity"/>
    <property type="evidence" value="ECO:0007669"/>
    <property type="project" value="TreeGrafter"/>
</dbReference>
<dbReference type="EMBL" id="PCTB01000086">
    <property type="protein sequence ID" value="PIP62383.1"/>
    <property type="molecule type" value="Genomic_DNA"/>
</dbReference>
<dbReference type="GO" id="GO:0008652">
    <property type="term" value="P:amino acid biosynthetic process"/>
    <property type="evidence" value="ECO:0007669"/>
    <property type="project" value="UniProtKB-KW"/>
</dbReference>